<dbReference type="InterPro" id="IPR009100">
    <property type="entry name" value="AcylCoA_DH/oxidase_NM_dom_sf"/>
</dbReference>
<evidence type="ECO:0000313" key="5">
    <source>
        <dbReference type="Proteomes" id="UP000316612"/>
    </source>
</evidence>
<dbReference type="GO" id="GO:0050660">
    <property type="term" value="F:flavin adenine dinucleotide binding"/>
    <property type="evidence" value="ECO:0007669"/>
    <property type="project" value="InterPro"/>
</dbReference>
<gene>
    <name evidence="4" type="ORF">AUR04nite_02910</name>
</gene>
<dbReference type="PIRSF" id="PIRSF016578">
    <property type="entry name" value="HsaA"/>
    <property type="match status" value="1"/>
</dbReference>
<protein>
    <submittedName>
        <fullName evidence="4">Acyl-CoA dehydrogenase</fullName>
    </submittedName>
</protein>
<dbReference type="AlphaFoldDB" id="A0A4Y4DHP5"/>
<dbReference type="InterPro" id="IPR046373">
    <property type="entry name" value="Acyl-CoA_Oxase/DH_mid-dom_sf"/>
</dbReference>
<organism evidence="4 5">
    <name type="scientific">Glutamicibacter uratoxydans</name>
    <name type="common">Arthrobacter uratoxydans</name>
    <dbReference type="NCBI Taxonomy" id="43667"/>
    <lineage>
        <taxon>Bacteria</taxon>
        <taxon>Bacillati</taxon>
        <taxon>Actinomycetota</taxon>
        <taxon>Actinomycetes</taxon>
        <taxon>Micrococcales</taxon>
        <taxon>Micrococcaceae</taxon>
        <taxon>Glutamicibacter</taxon>
    </lineage>
</organism>
<evidence type="ECO:0000256" key="1">
    <source>
        <dbReference type="ARBA" id="ARBA00023002"/>
    </source>
</evidence>
<dbReference type="Pfam" id="PF08028">
    <property type="entry name" value="Acyl-CoA_dh_2"/>
    <property type="match status" value="1"/>
</dbReference>
<reference evidence="4 5" key="1">
    <citation type="submission" date="2019-06" db="EMBL/GenBank/DDBJ databases">
        <title>Whole genome shotgun sequence of Glutamicibacter uratoxydans NBRC 15515.</title>
        <authorList>
            <person name="Hosoyama A."/>
            <person name="Uohara A."/>
            <person name="Ohji S."/>
            <person name="Ichikawa N."/>
        </authorList>
    </citation>
    <scope>NUCLEOTIDE SEQUENCE [LARGE SCALE GENOMIC DNA]</scope>
    <source>
        <strain evidence="4 5">NBRC 15515</strain>
    </source>
</reference>
<proteinExistence type="predicted"/>
<dbReference type="SUPFAM" id="SSF47203">
    <property type="entry name" value="Acyl-CoA dehydrogenase C-terminal domain-like"/>
    <property type="match status" value="1"/>
</dbReference>
<dbReference type="GO" id="GO:0003995">
    <property type="term" value="F:acyl-CoA dehydrogenase activity"/>
    <property type="evidence" value="ECO:0007669"/>
    <property type="project" value="TreeGrafter"/>
</dbReference>
<dbReference type="SUPFAM" id="SSF56645">
    <property type="entry name" value="Acyl-CoA dehydrogenase NM domain-like"/>
    <property type="match status" value="1"/>
</dbReference>
<dbReference type="InterPro" id="IPR013786">
    <property type="entry name" value="AcylCoA_DH/ox_N"/>
</dbReference>
<comment type="caution">
    <text evidence="4">The sequence shown here is derived from an EMBL/GenBank/DDBJ whole genome shotgun (WGS) entry which is preliminary data.</text>
</comment>
<evidence type="ECO:0000259" key="3">
    <source>
        <dbReference type="Pfam" id="PF08028"/>
    </source>
</evidence>
<dbReference type="PANTHER" id="PTHR43884:SF25">
    <property type="entry name" value="ACYL-COA DEHYDROGENASE YDBM-RELATED"/>
    <property type="match status" value="1"/>
</dbReference>
<keyword evidence="1" id="KW-0560">Oxidoreductase</keyword>
<feature type="domain" description="Acyl-CoA dehydrogenase C-terminal" evidence="3">
    <location>
        <begin position="245"/>
        <end position="366"/>
    </location>
</feature>
<dbReference type="InterPro" id="IPR036250">
    <property type="entry name" value="AcylCo_DH-like_C"/>
</dbReference>
<dbReference type="Gene3D" id="1.20.140.10">
    <property type="entry name" value="Butyryl-CoA Dehydrogenase, subunit A, domain 3"/>
    <property type="match status" value="1"/>
</dbReference>
<feature type="domain" description="Acyl-CoA dehydrogenase/oxidase N-terminal" evidence="2">
    <location>
        <begin position="21"/>
        <end position="91"/>
    </location>
</feature>
<accession>A0A4Y4DHP5</accession>
<dbReference type="InterPro" id="IPR013107">
    <property type="entry name" value="Acyl-CoA_DH_C"/>
</dbReference>
<keyword evidence="5" id="KW-1185">Reference proteome</keyword>
<dbReference type="Proteomes" id="UP000316612">
    <property type="component" value="Unassembled WGS sequence"/>
</dbReference>
<dbReference type="Pfam" id="PF02771">
    <property type="entry name" value="Acyl-CoA_dh_N"/>
    <property type="match status" value="1"/>
</dbReference>
<evidence type="ECO:0000313" key="4">
    <source>
        <dbReference type="EMBL" id="GED04759.1"/>
    </source>
</evidence>
<dbReference type="PANTHER" id="PTHR43884">
    <property type="entry name" value="ACYL-COA DEHYDROGENASE"/>
    <property type="match status" value="1"/>
</dbReference>
<dbReference type="Gene3D" id="2.40.110.10">
    <property type="entry name" value="Butyryl-CoA Dehydrogenase, subunit A, domain 2"/>
    <property type="match status" value="1"/>
</dbReference>
<evidence type="ECO:0000259" key="2">
    <source>
        <dbReference type="Pfam" id="PF02771"/>
    </source>
</evidence>
<dbReference type="InterPro" id="IPR037069">
    <property type="entry name" value="AcylCoA_DH/ox_N_sf"/>
</dbReference>
<dbReference type="EMBL" id="BJNY01000001">
    <property type="protein sequence ID" value="GED04759.1"/>
    <property type="molecule type" value="Genomic_DNA"/>
</dbReference>
<dbReference type="Gene3D" id="1.10.540.10">
    <property type="entry name" value="Acyl-CoA dehydrogenase/oxidase, N-terminal domain"/>
    <property type="match status" value="1"/>
</dbReference>
<sequence length="387" mass="41831">MAVKGLTELSIESVLSDELLERFRKRAGGYDEANSFAHEDFQELVELGYLKALLPQDQGGLGWSFEQLALAQRRLATAAPATALAVNMHQVWSGVAYLLVARGDHRLDMVSQWIAEGEVMAFGISEPGNDAVLFDSKTTAQTQSDGSVIFTGTKIFTSLSPAFTRLGVFGKDQDTDELVHGFVAKGEGVESLGDWNTLGMRASQSHTTKLRSALAPAAWVHSRLPVGPTADLLIFGIFASFLTLTASVYAGIAERAVALGADAMNKRSHQDGSKYSQDVRARGILADAAMRMIALDALQRSVSRDLDELVDHGAEWFPRLVTFRTLAGDTARDNVQSAGQLLGGGAYFRGSEFERLYRDVQASWYHPSNAASAANTVASWLVGPLDD</sequence>
<name>A0A4Y4DHP5_GLUUR</name>